<keyword evidence="4" id="KW-1185">Reference proteome</keyword>
<evidence type="ECO:0000259" key="2">
    <source>
        <dbReference type="Pfam" id="PF01979"/>
    </source>
</evidence>
<accession>A0ABV8HUW7</accession>
<dbReference type="SUPFAM" id="SSF51338">
    <property type="entry name" value="Composite domain of metallo-dependent hydrolases"/>
    <property type="match status" value="2"/>
</dbReference>
<dbReference type="InterPro" id="IPR011059">
    <property type="entry name" value="Metal-dep_hydrolase_composite"/>
</dbReference>
<dbReference type="SUPFAM" id="SSF51556">
    <property type="entry name" value="Metallo-dependent hydrolases"/>
    <property type="match status" value="1"/>
</dbReference>
<dbReference type="PANTHER" id="PTHR43135">
    <property type="entry name" value="ALPHA-D-RIBOSE 1-METHYLPHOSPHONATE 5-TRIPHOSPHATE DIPHOSPHATASE"/>
    <property type="match status" value="1"/>
</dbReference>
<proteinExistence type="predicted"/>
<evidence type="ECO:0000313" key="3">
    <source>
        <dbReference type="EMBL" id="MFC4034787.1"/>
    </source>
</evidence>
<protein>
    <submittedName>
        <fullName evidence="3">Amidohydrolase family protein</fullName>
    </submittedName>
</protein>
<dbReference type="InterPro" id="IPR057744">
    <property type="entry name" value="OTAase-like"/>
</dbReference>
<dbReference type="Proteomes" id="UP001595765">
    <property type="component" value="Unassembled WGS sequence"/>
</dbReference>
<dbReference type="Gene3D" id="2.30.40.10">
    <property type="entry name" value="Urease, subunit C, domain 1"/>
    <property type="match status" value="1"/>
</dbReference>
<comment type="caution">
    <text evidence="3">The sequence shown here is derived from an EMBL/GenBank/DDBJ whole genome shotgun (WGS) entry which is preliminary data.</text>
</comment>
<organism evidence="3 4">
    <name type="scientific">Streptomyces polygonati</name>
    <dbReference type="NCBI Taxonomy" id="1617087"/>
    <lineage>
        <taxon>Bacteria</taxon>
        <taxon>Bacillati</taxon>
        <taxon>Actinomycetota</taxon>
        <taxon>Actinomycetes</taxon>
        <taxon>Kitasatosporales</taxon>
        <taxon>Streptomycetaceae</taxon>
        <taxon>Streptomyces</taxon>
    </lineage>
</organism>
<evidence type="ECO:0000313" key="4">
    <source>
        <dbReference type="Proteomes" id="UP001595765"/>
    </source>
</evidence>
<feature type="domain" description="Amidohydrolase-related" evidence="2">
    <location>
        <begin position="85"/>
        <end position="423"/>
    </location>
</feature>
<dbReference type="EMBL" id="JBHSBB010000018">
    <property type="protein sequence ID" value="MFC4034787.1"/>
    <property type="molecule type" value="Genomic_DNA"/>
</dbReference>
<sequence>MISSRADTESDGSPAPRPAEEPSAGPGADGGRYLVTADRVWDGVSPEPVGDGFVLVEGERIGAVGRRADLGELADLPRVELPGATVLPGLIDSHVHLTLSGSATPIRDFKKDARAGSAALAVRGVRNLRRAALAGVTTVRDLGTPNDVAFALRSAVAEGQLLGPRVLTSGRPITVTGGHCHWFSHECDSPTEIRVAVRRQARDGADWIKLMLSGGNLTPRTNPGRPQFSAEEVRACVEEADRLGLPVAVHAYDPHSIRRAADTGVRTVEHCLFETADGIAFDPATADLMAARGIAFVPTISGAYQRMRSAGPGAPDLIAPRFRARQDLIREVFRRMIAAGVPMVAGSDAGVPQRAFDGLPADLGALVGADGMGLGCREALRSATSVAAAQLGLADAGVLAPGRRADLLAVDGDPLRDIGALVRPRLVLAAGRVALGPGGSGPGATW</sequence>
<dbReference type="Pfam" id="PF01979">
    <property type="entry name" value="Amidohydro_1"/>
    <property type="match status" value="1"/>
</dbReference>
<dbReference type="InterPro" id="IPR032466">
    <property type="entry name" value="Metal_Hydrolase"/>
</dbReference>
<dbReference type="InterPro" id="IPR006680">
    <property type="entry name" value="Amidohydro-rel"/>
</dbReference>
<dbReference type="RefSeq" id="WP_386433621.1">
    <property type="nucleotide sequence ID" value="NZ_JBHSBB010000018.1"/>
</dbReference>
<dbReference type="CDD" id="cd01299">
    <property type="entry name" value="Met_dep_hydrolase_A"/>
    <property type="match status" value="1"/>
</dbReference>
<dbReference type="Gene3D" id="3.20.20.140">
    <property type="entry name" value="Metal-dependent hydrolases"/>
    <property type="match status" value="1"/>
</dbReference>
<gene>
    <name evidence="3" type="ORF">ACFO3J_25455</name>
</gene>
<feature type="region of interest" description="Disordered" evidence="1">
    <location>
        <begin position="1"/>
        <end position="31"/>
    </location>
</feature>
<reference evidence="4" key="1">
    <citation type="journal article" date="2019" name="Int. J. Syst. Evol. Microbiol.">
        <title>The Global Catalogue of Microorganisms (GCM) 10K type strain sequencing project: providing services to taxonomists for standard genome sequencing and annotation.</title>
        <authorList>
            <consortium name="The Broad Institute Genomics Platform"/>
            <consortium name="The Broad Institute Genome Sequencing Center for Infectious Disease"/>
            <person name="Wu L."/>
            <person name="Ma J."/>
        </authorList>
    </citation>
    <scope>NUCLEOTIDE SEQUENCE [LARGE SCALE GENOMIC DNA]</scope>
    <source>
        <strain evidence="4">CGMCC 4.7237</strain>
    </source>
</reference>
<name>A0ABV8HUW7_9ACTN</name>
<dbReference type="PANTHER" id="PTHR43135:SF3">
    <property type="entry name" value="ALPHA-D-RIBOSE 1-METHYLPHOSPHONATE 5-TRIPHOSPHATE DIPHOSPHATASE"/>
    <property type="match status" value="1"/>
</dbReference>
<evidence type="ECO:0000256" key="1">
    <source>
        <dbReference type="SAM" id="MobiDB-lite"/>
    </source>
</evidence>
<dbReference type="InterPro" id="IPR051781">
    <property type="entry name" value="Metallo-dep_Hydrolase"/>
</dbReference>